<evidence type="ECO:0000313" key="2">
    <source>
        <dbReference type="EMBL" id="GGY61221.1"/>
    </source>
</evidence>
<accession>A0ABQ3AMB5</accession>
<dbReference type="EMBL" id="BMUU01000015">
    <property type="protein sequence ID" value="GGY61221.1"/>
    <property type="molecule type" value="Genomic_DNA"/>
</dbReference>
<feature type="region of interest" description="Disordered" evidence="1">
    <location>
        <begin position="110"/>
        <end position="170"/>
    </location>
</feature>
<protein>
    <submittedName>
        <fullName evidence="2">Uncharacterized protein</fullName>
    </submittedName>
</protein>
<evidence type="ECO:0000313" key="3">
    <source>
        <dbReference type="Proteomes" id="UP000600946"/>
    </source>
</evidence>
<name>A0ABQ3AMB5_9ACTN</name>
<comment type="caution">
    <text evidence="2">The sequence shown here is derived from an EMBL/GenBank/DDBJ whole genome shotgun (WGS) entry which is preliminary data.</text>
</comment>
<keyword evidence="3" id="KW-1185">Reference proteome</keyword>
<organism evidence="2 3">
    <name type="scientific">Streptomyces xanthochromogenes</name>
    <dbReference type="NCBI Taxonomy" id="67384"/>
    <lineage>
        <taxon>Bacteria</taxon>
        <taxon>Bacillati</taxon>
        <taxon>Actinomycetota</taxon>
        <taxon>Actinomycetes</taxon>
        <taxon>Kitasatosporales</taxon>
        <taxon>Streptomycetaceae</taxon>
        <taxon>Streptomyces</taxon>
    </lineage>
</organism>
<evidence type="ECO:0000256" key="1">
    <source>
        <dbReference type="SAM" id="MobiDB-lite"/>
    </source>
</evidence>
<sequence>MAEHEISGAPRRQPATSRALPSSGPDITGVEPWQGDDAPAYGIAVTFSSGSRLWLQITGGMAPGTQAGDTTTPASGPALEPVPLPALFDETGTVSPLRAEAYLAAALIQPTAPRSPRPTTTAAAPARPPSTQVSASSSTTEHACTCRSSTPPKPGKTADAAPSVSKAASDLPRLRASEGAVNGNHLAEDVCVIGGQGLKLGIVRDEPGVAGSIALESLDRGFTVEKGGDVLRGSYGCGVTWCGGSSLVLGRSYSRGVALWRDVA</sequence>
<proteinExistence type="predicted"/>
<gene>
    <name evidence="2" type="ORF">GCM10010326_65020</name>
</gene>
<feature type="compositionally biased region" description="Polar residues" evidence="1">
    <location>
        <begin position="132"/>
        <end position="150"/>
    </location>
</feature>
<reference evidence="3" key="1">
    <citation type="journal article" date="2019" name="Int. J. Syst. Evol. Microbiol.">
        <title>The Global Catalogue of Microorganisms (GCM) 10K type strain sequencing project: providing services to taxonomists for standard genome sequencing and annotation.</title>
        <authorList>
            <consortium name="The Broad Institute Genomics Platform"/>
            <consortium name="The Broad Institute Genome Sequencing Center for Infectious Disease"/>
            <person name="Wu L."/>
            <person name="Ma J."/>
        </authorList>
    </citation>
    <scope>NUCLEOTIDE SEQUENCE [LARGE SCALE GENOMIC DNA]</scope>
    <source>
        <strain evidence="3">JCM 4594</strain>
    </source>
</reference>
<feature type="compositionally biased region" description="Low complexity" evidence="1">
    <location>
        <begin position="110"/>
        <end position="131"/>
    </location>
</feature>
<feature type="region of interest" description="Disordered" evidence="1">
    <location>
        <begin position="60"/>
        <end position="82"/>
    </location>
</feature>
<dbReference type="Proteomes" id="UP000600946">
    <property type="component" value="Unassembled WGS sequence"/>
</dbReference>
<feature type="region of interest" description="Disordered" evidence="1">
    <location>
        <begin position="1"/>
        <end position="38"/>
    </location>
</feature>